<organism evidence="10 11">
    <name type="scientific">Miniimonas arenae</name>
    <dbReference type="NCBI Taxonomy" id="676201"/>
    <lineage>
        <taxon>Bacteria</taxon>
        <taxon>Bacillati</taxon>
        <taxon>Actinomycetota</taxon>
        <taxon>Actinomycetes</taxon>
        <taxon>Micrococcales</taxon>
        <taxon>Beutenbergiaceae</taxon>
        <taxon>Miniimonas</taxon>
    </lineage>
</organism>
<keyword evidence="3 9" id="KW-0812">Transmembrane</keyword>
<reference evidence="10 11" key="1">
    <citation type="submission" date="2019-06" db="EMBL/GenBank/DDBJ databases">
        <title>Draft genome sequence of Miniimonas arenae KCTC 19750T isolated from sea sand.</title>
        <authorList>
            <person name="Park S.-J."/>
        </authorList>
    </citation>
    <scope>NUCLEOTIDE SEQUENCE [LARGE SCALE GENOMIC DNA]</scope>
    <source>
        <strain evidence="10 11">KCTC 19750</strain>
    </source>
</reference>
<feature type="transmembrane region" description="Helical" evidence="9">
    <location>
        <begin position="95"/>
        <end position="119"/>
    </location>
</feature>
<keyword evidence="4" id="KW-0133">Cell shape</keyword>
<dbReference type="PANTHER" id="PTHR47019">
    <property type="entry name" value="LIPID II FLIPPASE MURJ"/>
    <property type="match status" value="1"/>
</dbReference>
<dbReference type="PANTHER" id="PTHR47019:SF1">
    <property type="entry name" value="LIPID II FLIPPASE MURJ"/>
    <property type="match status" value="1"/>
</dbReference>
<keyword evidence="2" id="KW-1003">Cell membrane</keyword>
<dbReference type="AlphaFoldDB" id="A0A5C5BD55"/>
<sequence>MSTGRLARLTSGVAGAAAVITALTLLARVTGFARWFALNAWVGPNAVGSAYATANTVPNVLYEVAAGGALAGTVVPLLAGALARHLRADVDRVSSALLSWALLVLVPVGAFTWLAAPWVVQALLSSGAPADQRELAATLLRIFAWQIPLYGVGVVLSGVLQAHRRFVGPALAPFLSSVVVIASYYVVGRLVPAGTEPGQLSGAAVAWLGWGTTAGVVALSLPLLVPVHRAGVRLRPTLHFPPGVARRARALALAGAGGLLAQQVSVVVTVRLANAWGGAGALNVNQYATAVVLLPYAVLAIPLATAMFPRLAQHAATGRGDELARDTARSTRVLVLVSVAGAAALVAAAWRVQDVFAAVARGGSVDGMAQAVVAGAPSVLGLALMYHLSRVLFATEHARHALVGTSVGWVAVAVAGTAWLLVATTVPDGGDATAVLRALGAASSVGTLIGAAVLAVAVRGVVGPHALTGLARTATVAVAGGVVGAGAGLAVAGLAPDGGVVVAVLLGLLGGGLAAAITAGGVLVGDRSTMTALRTARRRPGAADTTQTDENPEPAGPAGPAQPTSIETGES</sequence>
<comment type="caution">
    <text evidence="10">The sequence shown here is derived from an EMBL/GenBank/DDBJ whole genome shotgun (WGS) entry which is preliminary data.</text>
</comment>
<dbReference type="GO" id="GO:0008360">
    <property type="term" value="P:regulation of cell shape"/>
    <property type="evidence" value="ECO:0007669"/>
    <property type="project" value="UniProtKB-KW"/>
</dbReference>
<evidence type="ECO:0000256" key="4">
    <source>
        <dbReference type="ARBA" id="ARBA00022960"/>
    </source>
</evidence>
<accession>A0A5C5BD55</accession>
<dbReference type="GO" id="GO:0015648">
    <property type="term" value="F:lipid-linked peptidoglycan transporter activity"/>
    <property type="evidence" value="ECO:0007669"/>
    <property type="project" value="TreeGrafter"/>
</dbReference>
<keyword evidence="11" id="KW-1185">Reference proteome</keyword>
<feature type="transmembrane region" description="Helical" evidence="9">
    <location>
        <begin position="166"/>
        <end position="187"/>
    </location>
</feature>
<dbReference type="GO" id="GO:0034204">
    <property type="term" value="P:lipid translocation"/>
    <property type="evidence" value="ECO:0007669"/>
    <property type="project" value="TreeGrafter"/>
</dbReference>
<dbReference type="InterPro" id="IPR004268">
    <property type="entry name" value="MurJ"/>
</dbReference>
<evidence type="ECO:0000256" key="7">
    <source>
        <dbReference type="ARBA" id="ARBA00023136"/>
    </source>
</evidence>
<protein>
    <submittedName>
        <fullName evidence="10">Virulence factor MviN</fullName>
    </submittedName>
</protein>
<keyword evidence="6 9" id="KW-1133">Transmembrane helix</keyword>
<feature type="transmembrane region" description="Helical" evidence="9">
    <location>
        <begin position="139"/>
        <end position="159"/>
    </location>
</feature>
<evidence type="ECO:0000256" key="2">
    <source>
        <dbReference type="ARBA" id="ARBA00022475"/>
    </source>
</evidence>
<evidence type="ECO:0000256" key="6">
    <source>
        <dbReference type="ARBA" id="ARBA00022989"/>
    </source>
</evidence>
<evidence type="ECO:0000313" key="10">
    <source>
        <dbReference type="EMBL" id="TNU76336.1"/>
    </source>
</evidence>
<evidence type="ECO:0000313" key="11">
    <source>
        <dbReference type="Proteomes" id="UP000313849"/>
    </source>
</evidence>
<dbReference type="RefSeq" id="WP_139986169.1">
    <property type="nucleotide sequence ID" value="NZ_VENP01000008.1"/>
</dbReference>
<dbReference type="EMBL" id="VENP01000008">
    <property type="protein sequence ID" value="TNU76336.1"/>
    <property type="molecule type" value="Genomic_DNA"/>
</dbReference>
<feature type="transmembrane region" description="Helical" evidence="9">
    <location>
        <begin position="12"/>
        <end position="37"/>
    </location>
</feature>
<feature type="compositionally biased region" description="Polar residues" evidence="8">
    <location>
        <begin position="562"/>
        <end position="571"/>
    </location>
</feature>
<feature type="transmembrane region" description="Helical" evidence="9">
    <location>
        <begin position="248"/>
        <end position="273"/>
    </location>
</feature>
<feature type="transmembrane region" description="Helical" evidence="9">
    <location>
        <begin position="370"/>
        <end position="389"/>
    </location>
</feature>
<feature type="transmembrane region" description="Helical" evidence="9">
    <location>
        <begin position="64"/>
        <end position="83"/>
    </location>
</feature>
<feature type="transmembrane region" description="Helical" evidence="9">
    <location>
        <begin position="470"/>
        <end position="494"/>
    </location>
</feature>
<dbReference type="OrthoDB" id="4350032at2"/>
<feature type="transmembrane region" description="Helical" evidence="9">
    <location>
        <begin position="500"/>
        <end position="524"/>
    </location>
</feature>
<gene>
    <name evidence="10" type="ORF">FH969_03605</name>
</gene>
<dbReference type="GO" id="GO:0005886">
    <property type="term" value="C:plasma membrane"/>
    <property type="evidence" value="ECO:0007669"/>
    <property type="project" value="UniProtKB-SubCell"/>
</dbReference>
<feature type="region of interest" description="Disordered" evidence="8">
    <location>
        <begin position="533"/>
        <end position="571"/>
    </location>
</feature>
<dbReference type="PRINTS" id="PR01806">
    <property type="entry name" value="VIRFACTRMVIN"/>
</dbReference>
<evidence type="ECO:0000256" key="1">
    <source>
        <dbReference type="ARBA" id="ARBA00004651"/>
    </source>
</evidence>
<evidence type="ECO:0000256" key="5">
    <source>
        <dbReference type="ARBA" id="ARBA00022984"/>
    </source>
</evidence>
<dbReference type="Proteomes" id="UP000313849">
    <property type="component" value="Unassembled WGS sequence"/>
</dbReference>
<feature type="transmembrane region" description="Helical" evidence="9">
    <location>
        <begin position="401"/>
        <end position="422"/>
    </location>
</feature>
<keyword evidence="7 9" id="KW-0472">Membrane</keyword>
<feature type="transmembrane region" description="Helical" evidence="9">
    <location>
        <begin position="434"/>
        <end position="458"/>
    </location>
</feature>
<evidence type="ECO:0000256" key="3">
    <source>
        <dbReference type="ARBA" id="ARBA00022692"/>
    </source>
</evidence>
<dbReference type="Pfam" id="PF03023">
    <property type="entry name" value="MurJ"/>
    <property type="match status" value="1"/>
</dbReference>
<dbReference type="InterPro" id="IPR051050">
    <property type="entry name" value="Lipid_II_flippase_MurJ/MviN"/>
</dbReference>
<proteinExistence type="predicted"/>
<feature type="transmembrane region" description="Helical" evidence="9">
    <location>
        <begin position="293"/>
        <end position="312"/>
    </location>
</feature>
<feature type="transmembrane region" description="Helical" evidence="9">
    <location>
        <begin position="333"/>
        <end position="350"/>
    </location>
</feature>
<comment type="subcellular location">
    <subcellularLocation>
        <location evidence="1">Cell membrane</location>
        <topology evidence="1">Multi-pass membrane protein</topology>
    </subcellularLocation>
</comment>
<evidence type="ECO:0000256" key="9">
    <source>
        <dbReference type="SAM" id="Phobius"/>
    </source>
</evidence>
<keyword evidence="5" id="KW-0573">Peptidoglycan synthesis</keyword>
<evidence type="ECO:0000256" key="8">
    <source>
        <dbReference type="SAM" id="MobiDB-lite"/>
    </source>
</evidence>
<name>A0A5C5BD55_9MICO</name>
<dbReference type="GO" id="GO:0009252">
    <property type="term" value="P:peptidoglycan biosynthetic process"/>
    <property type="evidence" value="ECO:0007669"/>
    <property type="project" value="UniProtKB-KW"/>
</dbReference>
<feature type="transmembrane region" description="Helical" evidence="9">
    <location>
        <begin position="207"/>
        <end position="227"/>
    </location>
</feature>